<dbReference type="InterPro" id="IPR052755">
    <property type="entry name" value="Lysozyme_Inhibitor_LprI"/>
</dbReference>
<keyword evidence="9" id="KW-1185">Reference proteome</keyword>
<evidence type="ECO:0000256" key="3">
    <source>
        <dbReference type="ARBA" id="ARBA00023139"/>
    </source>
</evidence>
<dbReference type="InterPro" id="IPR018660">
    <property type="entry name" value="MliC"/>
</dbReference>
<name>A0A3N2QM73_9RHOB</name>
<dbReference type="Proteomes" id="UP000268016">
    <property type="component" value="Unassembled WGS sequence"/>
</dbReference>
<protein>
    <submittedName>
        <fullName evidence="8">DUF1311 domain-containing protein</fullName>
    </submittedName>
</protein>
<dbReference type="Gene3D" id="1.20.1270.180">
    <property type="match status" value="1"/>
</dbReference>
<comment type="caution">
    <text evidence="8">The sequence shown here is derived from an EMBL/GenBank/DDBJ whole genome shotgun (WGS) entry which is preliminary data.</text>
</comment>
<dbReference type="Pfam" id="PF07007">
    <property type="entry name" value="LprI"/>
    <property type="match status" value="1"/>
</dbReference>
<feature type="domain" description="C-type lysozyme inhibitor" evidence="7">
    <location>
        <begin position="127"/>
        <end position="193"/>
    </location>
</feature>
<evidence type="ECO:0000256" key="1">
    <source>
        <dbReference type="ARBA" id="ARBA00022729"/>
    </source>
</evidence>
<dbReference type="OrthoDB" id="5565855at2"/>
<keyword evidence="3" id="KW-0564">Palmitate</keyword>
<evidence type="ECO:0000256" key="5">
    <source>
        <dbReference type="SAM" id="SignalP"/>
    </source>
</evidence>
<dbReference type="SUPFAM" id="SSF141488">
    <property type="entry name" value="YdhA-like"/>
    <property type="match status" value="1"/>
</dbReference>
<dbReference type="RefSeq" id="WP_123643865.1">
    <property type="nucleotide sequence ID" value="NZ_ML119092.1"/>
</dbReference>
<dbReference type="Pfam" id="PF09864">
    <property type="entry name" value="MliC"/>
    <property type="match status" value="1"/>
</dbReference>
<gene>
    <name evidence="8" type="ORF">EAT49_18845</name>
</gene>
<feature type="chain" id="PRO_5018145960" evidence="5">
    <location>
        <begin position="21"/>
        <end position="200"/>
    </location>
</feature>
<evidence type="ECO:0000259" key="6">
    <source>
        <dbReference type="Pfam" id="PF07007"/>
    </source>
</evidence>
<evidence type="ECO:0000313" key="8">
    <source>
        <dbReference type="EMBL" id="ROT96296.1"/>
    </source>
</evidence>
<dbReference type="EMBL" id="RDRB01000012">
    <property type="protein sequence ID" value="ROT96296.1"/>
    <property type="molecule type" value="Genomic_DNA"/>
</dbReference>
<evidence type="ECO:0000256" key="4">
    <source>
        <dbReference type="ARBA" id="ARBA00023288"/>
    </source>
</evidence>
<feature type="signal peptide" evidence="5">
    <location>
        <begin position="1"/>
        <end position="20"/>
    </location>
</feature>
<proteinExistence type="predicted"/>
<keyword evidence="4" id="KW-0449">Lipoprotein</keyword>
<keyword evidence="1 5" id="KW-0732">Signal</keyword>
<dbReference type="PANTHER" id="PTHR37549">
    <property type="entry name" value="LIPOPROTEIN LPRI"/>
    <property type="match status" value="1"/>
</dbReference>
<dbReference type="Gene3D" id="2.40.128.200">
    <property type="match status" value="1"/>
</dbReference>
<evidence type="ECO:0000256" key="2">
    <source>
        <dbReference type="ARBA" id="ARBA00023136"/>
    </source>
</evidence>
<dbReference type="InterPro" id="IPR036328">
    <property type="entry name" value="MliC_sf"/>
</dbReference>
<keyword evidence="2" id="KW-0472">Membrane</keyword>
<evidence type="ECO:0000313" key="9">
    <source>
        <dbReference type="Proteomes" id="UP000268016"/>
    </source>
</evidence>
<dbReference type="AlphaFoldDB" id="A0A3N2QM73"/>
<dbReference type="PANTHER" id="PTHR37549:SF1">
    <property type="entry name" value="LIPOPROTEIN LPRI"/>
    <property type="match status" value="1"/>
</dbReference>
<feature type="domain" description="Lysozyme inhibitor LprI-like N-terminal" evidence="6">
    <location>
        <begin position="30"/>
        <end position="95"/>
    </location>
</feature>
<evidence type="ECO:0000259" key="7">
    <source>
        <dbReference type="Pfam" id="PF09864"/>
    </source>
</evidence>
<reference evidence="8 9" key="1">
    <citation type="submission" date="2018-10" db="EMBL/GenBank/DDBJ databases">
        <title>Histidinibacterium lentulum gen. nov., sp. nov., a marine bacterium from the culture broth of Picochlorum sp. 122.</title>
        <authorList>
            <person name="Wang G."/>
        </authorList>
    </citation>
    <scope>NUCLEOTIDE SEQUENCE [LARGE SCALE GENOMIC DNA]</scope>
    <source>
        <strain evidence="8 9">B17</strain>
    </source>
</reference>
<organism evidence="8 9">
    <name type="scientific">Histidinibacterium lentulum</name>
    <dbReference type="NCBI Taxonomy" id="2480588"/>
    <lineage>
        <taxon>Bacteria</taxon>
        <taxon>Pseudomonadati</taxon>
        <taxon>Pseudomonadota</taxon>
        <taxon>Alphaproteobacteria</taxon>
        <taxon>Rhodobacterales</taxon>
        <taxon>Paracoccaceae</taxon>
        <taxon>Histidinibacterium</taxon>
    </lineage>
</organism>
<accession>A0A3N2QM73</accession>
<dbReference type="InterPro" id="IPR009739">
    <property type="entry name" value="LprI-like_N"/>
</dbReference>
<sequence>MLRCMLFTTGLVFLPCFAAAQDGPSFDCGTAESDAELLVCEDADLAALDRRLTETFAQALAVAEGLDAGAEEAADELRAMQRGWIGGRDECWQAEDLRDCVEGAYLRREAELVGMWMLAEPSSTVLYTCEDGSEVAGMFFDTALPSVRIDYGDSVDVGVLVPAASGARYEASFGSYLWTRGDEAMFSLRGAEATTCTASG</sequence>
<dbReference type="GO" id="GO:0005576">
    <property type="term" value="C:extracellular region"/>
    <property type="evidence" value="ECO:0007669"/>
    <property type="project" value="TreeGrafter"/>
</dbReference>